<dbReference type="AlphaFoldDB" id="A0A918NIL8"/>
<keyword evidence="3 9" id="KW-0813">Transport</keyword>
<gene>
    <name evidence="11" type="ORF">GCM10007392_42320</name>
</gene>
<dbReference type="Gene3D" id="1.25.60.10">
    <property type="entry name" value="MgtE N-terminal domain-like"/>
    <property type="match status" value="1"/>
</dbReference>
<dbReference type="SUPFAM" id="SSF161093">
    <property type="entry name" value="MgtE membrane domain-like"/>
    <property type="match status" value="1"/>
</dbReference>
<dbReference type="PROSITE" id="PS51371">
    <property type="entry name" value="CBS"/>
    <property type="match status" value="2"/>
</dbReference>
<feature type="domain" description="CBS" evidence="10">
    <location>
        <begin position="144"/>
        <end position="206"/>
    </location>
</feature>
<feature type="transmembrane region" description="Helical" evidence="9">
    <location>
        <begin position="363"/>
        <end position="385"/>
    </location>
</feature>
<evidence type="ECO:0000256" key="6">
    <source>
        <dbReference type="ARBA" id="ARBA00022989"/>
    </source>
</evidence>
<name>A0A918NIL8_9GAMM</name>
<feature type="transmembrane region" description="Helical" evidence="9">
    <location>
        <begin position="289"/>
        <end position="307"/>
    </location>
</feature>
<dbReference type="InterPro" id="IPR006668">
    <property type="entry name" value="Mg_transptr_MgtE_intracell_dom"/>
</dbReference>
<dbReference type="Gene3D" id="1.10.357.20">
    <property type="entry name" value="SLC41 divalent cation transporters, integral membrane domain"/>
    <property type="match status" value="1"/>
</dbReference>
<dbReference type="GO" id="GO:0046872">
    <property type="term" value="F:metal ion binding"/>
    <property type="evidence" value="ECO:0007669"/>
    <property type="project" value="UniProtKB-KW"/>
</dbReference>
<dbReference type="SUPFAM" id="SSF54631">
    <property type="entry name" value="CBS-domain pair"/>
    <property type="match status" value="1"/>
</dbReference>
<evidence type="ECO:0000256" key="4">
    <source>
        <dbReference type="ARBA" id="ARBA00022692"/>
    </source>
</evidence>
<feature type="transmembrane region" description="Helical" evidence="9">
    <location>
        <begin position="313"/>
        <end position="342"/>
    </location>
</feature>
<dbReference type="Proteomes" id="UP000626148">
    <property type="component" value="Unassembled WGS sequence"/>
</dbReference>
<dbReference type="GO" id="GO:0015095">
    <property type="term" value="F:magnesium ion transmembrane transporter activity"/>
    <property type="evidence" value="ECO:0007669"/>
    <property type="project" value="UniProtKB-UniRule"/>
</dbReference>
<keyword evidence="6 9" id="KW-1133">Transmembrane helix</keyword>
<feature type="domain" description="CBS" evidence="10">
    <location>
        <begin position="207"/>
        <end position="265"/>
    </location>
</feature>
<evidence type="ECO:0000313" key="11">
    <source>
        <dbReference type="EMBL" id="GGX70204.1"/>
    </source>
</evidence>
<keyword evidence="5 9" id="KW-0460">Magnesium</keyword>
<evidence type="ECO:0000256" key="5">
    <source>
        <dbReference type="ARBA" id="ARBA00022842"/>
    </source>
</evidence>
<feature type="transmembrane region" description="Helical" evidence="9">
    <location>
        <begin position="428"/>
        <end position="451"/>
    </location>
</feature>
<evidence type="ECO:0000256" key="2">
    <source>
        <dbReference type="ARBA" id="ARBA00009749"/>
    </source>
</evidence>
<dbReference type="GO" id="GO:0005886">
    <property type="term" value="C:plasma membrane"/>
    <property type="evidence" value="ECO:0007669"/>
    <property type="project" value="UniProtKB-SubCell"/>
</dbReference>
<dbReference type="InterPro" id="IPR006667">
    <property type="entry name" value="SLC41_membr_dom"/>
</dbReference>
<comment type="similarity">
    <text evidence="2 9">Belongs to the SLC41A transporter family.</text>
</comment>
<dbReference type="Pfam" id="PF01769">
    <property type="entry name" value="MgtE"/>
    <property type="match status" value="1"/>
</dbReference>
<reference evidence="11" key="2">
    <citation type="submission" date="2020-09" db="EMBL/GenBank/DDBJ databases">
        <authorList>
            <person name="Sun Q."/>
            <person name="Kim S."/>
        </authorList>
    </citation>
    <scope>NUCLEOTIDE SEQUENCE</scope>
    <source>
        <strain evidence="11">KCTC 22169</strain>
    </source>
</reference>
<dbReference type="CDD" id="cd04606">
    <property type="entry name" value="CBS_pair_Mg_transporter"/>
    <property type="match status" value="1"/>
</dbReference>
<evidence type="ECO:0000256" key="8">
    <source>
        <dbReference type="PROSITE-ProRule" id="PRU00703"/>
    </source>
</evidence>
<protein>
    <recommendedName>
        <fullName evidence="9">Magnesium transporter MgtE</fullName>
    </recommendedName>
</protein>
<dbReference type="PANTHER" id="PTHR43773">
    <property type="entry name" value="MAGNESIUM TRANSPORTER MGTE"/>
    <property type="match status" value="1"/>
</dbReference>
<sequence length="452" mass="49425">MPSQLNQEQLDHYRADLLEALEDGDTERVQRFCDEELAPVEIAHVIESSPTKVRELLWQYLDEEQQGDVLPHLNDELQQAYLSQMSAHEILETTQDLDSDDLADMLQQMEPGVSSQVLELMPPSTRAEVEGLLAYPEDTAGGLMNTDVITVRADVTLETVLRYLRRREIPDHLDALWVVNRNFGYVGKLPIVKLLTHSPDTTVREIMDSDIEGIKASTHEDKVAQIFERHDLVSAPVVNDHGILLGRITVDDVLDVIRESADHAVMSMAGLDEDEDTFAPIVKSSRNRAVWLGINMITAFVAAAVMSQFEASIAQIVALAVLSPVVASMGGIAGSQTLTLMIRGMATGHINRDNLVWLIGRELGVGALNGLLWAGVIATITIIWYSDVYLAAVIAAAIIINLLTAVLAGASLPFLLKSVKIDPALSGSVILTTITDVVGFLTFLGLATFFLL</sequence>
<keyword evidence="9" id="KW-1003">Cell membrane</keyword>
<dbReference type="Pfam" id="PF03448">
    <property type="entry name" value="MgtE_N"/>
    <property type="match status" value="1"/>
</dbReference>
<dbReference type="RefSeq" id="WP_189612514.1">
    <property type="nucleotide sequence ID" value="NZ_BMXR01000013.1"/>
</dbReference>
<organism evidence="11 12">
    <name type="scientific">Saccharospirillum salsuginis</name>
    <dbReference type="NCBI Taxonomy" id="418750"/>
    <lineage>
        <taxon>Bacteria</taxon>
        <taxon>Pseudomonadati</taxon>
        <taxon>Pseudomonadota</taxon>
        <taxon>Gammaproteobacteria</taxon>
        <taxon>Oceanospirillales</taxon>
        <taxon>Saccharospirillaceae</taxon>
        <taxon>Saccharospirillum</taxon>
    </lineage>
</organism>
<dbReference type="NCBIfam" id="TIGR00400">
    <property type="entry name" value="mgtE"/>
    <property type="match status" value="1"/>
</dbReference>
<evidence type="ECO:0000256" key="3">
    <source>
        <dbReference type="ARBA" id="ARBA00022448"/>
    </source>
</evidence>
<evidence type="ECO:0000256" key="1">
    <source>
        <dbReference type="ARBA" id="ARBA00004141"/>
    </source>
</evidence>
<evidence type="ECO:0000259" key="10">
    <source>
        <dbReference type="PROSITE" id="PS51371"/>
    </source>
</evidence>
<comment type="subcellular location">
    <subcellularLocation>
        <location evidence="9">Cell membrane</location>
        <topology evidence="9">Multi-pass membrane protein</topology>
    </subcellularLocation>
    <subcellularLocation>
        <location evidence="1">Membrane</location>
        <topology evidence="1">Multi-pass membrane protein</topology>
    </subcellularLocation>
</comment>
<dbReference type="InterPro" id="IPR006669">
    <property type="entry name" value="MgtE_transporter"/>
</dbReference>
<comment type="subunit">
    <text evidence="9">Homodimer.</text>
</comment>
<dbReference type="InterPro" id="IPR036739">
    <property type="entry name" value="SLC41_membr_dom_sf"/>
</dbReference>
<comment type="function">
    <text evidence="9">Acts as a magnesium transporter.</text>
</comment>
<feature type="transmembrane region" description="Helical" evidence="9">
    <location>
        <begin position="391"/>
        <end position="416"/>
    </location>
</feature>
<evidence type="ECO:0000256" key="9">
    <source>
        <dbReference type="RuleBase" id="RU362011"/>
    </source>
</evidence>
<dbReference type="InterPro" id="IPR000644">
    <property type="entry name" value="CBS_dom"/>
</dbReference>
<dbReference type="SMART" id="SM00116">
    <property type="entry name" value="CBS"/>
    <property type="match status" value="2"/>
</dbReference>
<keyword evidence="9" id="KW-0479">Metal-binding</keyword>
<evidence type="ECO:0000313" key="12">
    <source>
        <dbReference type="Proteomes" id="UP000626148"/>
    </source>
</evidence>
<keyword evidence="8" id="KW-0129">CBS domain</keyword>
<comment type="caution">
    <text evidence="11">The sequence shown here is derived from an EMBL/GenBank/DDBJ whole genome shotgun (WGS) entry which is preliminary data.</text>
</comment>
<dbReference type="InterPro" id="IPR046342">
    <property type="entry name" value="CBS_dom_sf"/>
</dbReference>
<dbReference type="InterPro" id="IPR038076">
    <property type="entry name" value="MgtE_N_sf"/>
</dbReference>
<keyword evidence="4 9" id="KW-0812">Transmembrane</keyword>
<dbReference type="PANTHER" id="PTHR43773:SF1">
    <property type="entry name" value="MAGNESIUM TRANSPORTER MGTE"/>
    <property type="match status" value="1"/>
</dbReference>
<keyword evidence="7 9" id="KW-0472">Membrane</keyword>
<dbReference type="SMART" id="SM00924">
    <property type="entry name" value="MgtE_N"/>
    <property type="match status" value="1"/>
</dbReference>
<reference evidence="11" key="1">
    <citation type="journal article" date="2014" name="Int. J. Syst. Evol. Microbiol.">
        <title>Complete genome sequence of Corynebacterium casei LMG S-19264T (=DSM 44701T), isolated from a smear-ripened cheese.</title>
        <authorList>
            <consortium name="US DOE Joint Genome Institute (JGI-PGF)"/>
            <person name="Walter F."/>
            <person name="Albersmeier A."/>
            <person name="Kalinowski J."/>
            <person name="Ruckert C."/>
        </authorList>
    </citation>
    <scope>NUCLEOTIDE SEQUENCE</scope>
    <source>
        <strain evidence="11">KCTC 22169</strain>
    </source>
</reference>
<proteinExistence type="inferred from homology"/>
<accession>A0A918NIL8</accession>
<dbReference type="Pfam" id="PF00571">
    <property type="entry name" value="CBS"/>
    <property type="match status" value="2"/>
</dbReference>
<evidence type="ECO:0000256" key="7">
    <source>
        <dbReference type="ARBA" id="ARBA00023136"/>
    </source>
</evidence>
<dbReference type="SUPFAM" id="SSF158791">
    <property type="entry name" value="MgtE N-terminal domain-like"/>
    <property type="match status" value="1"/>
</dbReference>
<dbReference type="EMBL" id="BMXR01000013">
    <property type="protein sequence ID" value="GGX70204.1"/>
    <property type="molecule type" value="Genomic_DNA"/>
</dbReference>
<dbReference type="Gene3D" id="3.10.580.10">
    <property type="entry name" value="CBS-domain"/>
    <property type="match status" value="1"/>
</dbReference>
<keyword evidence="12" id="KW-1185">Reference proteome</keyword>